<comment type="caution">
    <text evidence="2">The sequence shown here is derived from an EMBL/GenBank/DDBJ whole genome shotgun (WGS) entry which is preliminary data.</text>
</comment>
<evidence type="ECO:0000256" key="1">
    <source>
        <dbReference type="SAM" id="MobiDB-lite"/>
    </source>
</evidence>
<dbReference type="EMBL" id="JBJJXI010000085">
    <property type="protein sequence ID" value="KAL3395106.1"/>
    <property type="molecule type" value="Genomic_DNA"/>
</dbReference>
<evidence type="ECO:0000313" key="3">
    <source>
        <dbReference type="Proteomes" id="UP001627154"/>
    </source>
</evidence>
<sequence>MNWPSPRIRPSIRSSLSSKDPVANSAGDGSLASFSLQCKGATIIFCVTAFTVVQGDIHGNESEPRLTRLGVPGLSPDVCPCGLCSPSFTADVMPRVTRAFGVRTTARGKHSHQHARLTPTALYAGKPTAERKKALLQLYTHSYRVAHTCTDAARQTTHLAHTQTLWHYV</sequence>
<accession>A0ABD2WQ20</accession>
<feature type="region of interest" description="Disordered" evidence="1">
    <location>
        <begin position="1"/>
        <end position="23"/>
    </location>
</feature>
<feature type="compositionally biased region" description="Low complexity" evidence="1">
    <location>
        <begin position="1"/>
        <end position="18"/>
    </location>
</feature>
<keyword evidence="3" id="KW-1185">Reference proteome</keyword>
<reference evidence="2 3" key="1">
    <citation type="journal article" date="2024" name="bioRxiv">
        <title>A reference genome for Trichogramma kaykai: A tiny desert-dwelling parasitoid wasp with competing sex-ratio distorters.</title>
        <authorList>
            <person name="Culotta J."/>
            <person name="Lindsey A.R."/>
        </authorList>
    </citation>
    <scope>NUCLEOTIDE SEQUENCE [LARGE SCALE GENOMIC DNA]</scope>
    <source>
        <strain evidence="2 3">KSX58</strain>
    </source>
</reference>
<gene>
    <name evidence="2" type="ORF">TKK_010727</name>
</gene>
<protein>
    <submittedName>
        <fullName evidence="2">Uncharacterized protein</fullName>
    </submittedName>
</protein>
<dbReference type="Proteomes" id="UP001627154">
    <property type="component" value="Unassembled WGS sequence"/>
</dbReference>
<name>A0ABD2WQ20_9HYME</name>
<dbReference type="AlphaFoldDB" id="A0ABD2WQ20"/>
<organism evidence="2 3">
    <name type="scientific">Trichogramma kaykai</name>
    <dbReference type="NCBI Taxonomy" id="54128"/>
    <lineage>
        <taxon>Eukaryota</taxon>
        <taxon>Metazoa</taxon>
        <taxon>Ecdysozoa</taxon>
        <taxon>Arthropoda</taxon>
        <taxon>Hexapoda</taxon>
        <taxon>Insecta</taxon>
        <taxon>Pterygota</taxon>
        <taxon>Neoptera</taxon>
        <taxon>Endopterygota</taxon>
        <taxon>Hymenoptera</taxon>
        <taxon>Apocrita</taxon>
        <taxon>Proctotrupomorpha</taxon>
        <taxon>Chalcidoidea</taxon>
        <taxon>Trichogrammatidae</taxon>
        <taxon>Trichogramma</taxon>
    </lineage>
</organism>
<evidence type="ECO:0000313" key="2">
    <source>
        <dbReference type="EMBL" id="KAL3395106.1"/>
    </source>
</evidence>
<proteinExistence type="predicted"/>